<comment type="similarity">
    <text evidence="2">Belongs to the membrane fusion protein (MFP) (TC 8.A.1) family.</text>
</comment>
<evidence type="ECO:0000259" key="7">
    <source>
        <dbReference type="Pfam" id="PF25990"/>
    </source>
</evidence>
<evidence type="ECO:0000313" key="10">
    <source>
        <dbReference type="Proteomes" id="UP000214746"/>
    </source>
</evidence>
<dbReference type="InterPro" id="IPR058635">
    <property type="entry name" value="BSH_YhbJ"/>
</dbReference>
<keyword evidence="3 6" id="KW-0812">Transmembrane</keyword>
<dbReference type="Proteomes" id="UP000214746">
    <property type="component" value="Unassembled WGS sequence"/>
</dbReference>
<sequence length="211" mass="22355">MSKARLVIVNVLGIVVALALIAGGAYYYNQSTNYLQTDEAKVSADMMPVVAPATGKLTGWNVQEGASVTSGAELGKVSEGQNAVSVASQMAGTVIKNQVRNDQTVQAGQILAQVADMNHLYITANIKETDVQDIKEGDSVDIKVDGEPDTVFEGKVEKMGYATNSVFALMPQQTTSGSYTKVTQKVPVKISIKNASDNVLPGMNAQIKISK</sequence>
<evidence type="ECO:0000256" key="2">
    <source>
        <dbReference type="ARBA" id="ARBA00009477"/>
    </source>
</evidence>
<reference evidence="9" key="1">
    <citation type="submission" date="2018-06" db="EMBL/GenBank/DDBJ databases">
        <title>Paenibacillus xerothermodurans sp. nov. an extremely dry heat resistant spore forming bacterium isolated from the soil of Cape Canaveral, Florida.</title>
        <authorList>
            <person name="Seuylemezian A."/>
            <person name="Kaur N."/>
            <person name="Patil P."/>
            <person name="Patil P."/>
            <person name="Mayilraj S."/>
            <person name="Vaishampayan P."/>
        </authorList>
    </citation>
    <scope>NUCLEOTIDE SEQUENCE [LARGE SCALE GENOMIC DNA]</scope>
    <source>
        <strain evidence="9">ATCC 27380</strain>
    </source>
</reference>
<dbReference type="InterPro" id="IPR058636">
    <property type="entry name" value="Beta-barrel_YknX"/>
</dbReference>
<dbReference type="Gene3D" id="2.40.30.170">
    <property type="match status" value="1"/>
</dbReference>
<evidence type="ECO:0000256" key="3">
    <source>
        <dbReference type="ARBA" id="ARBA00022692"/>
    </source>
</evidence>
<dbReference type="InterPro" id="IPR011053">
    <property type="entry name" value="Single_hybrid_motif"/>
</dbReference>
<dbReference type="PANTHER" id="PTHR30386:SF26">
    <property type="entry name" value="TRANSPORT PROTEIN COMB"/>
    <property type="match status" value="1"/>
</dbReference>
<evidence type="ECO:0000259" key="8">
    <source>
        <dbReference type="Pfam" id="PF25997"/>
    </source>
</evidence>
<dbReference type="PANTHER" id="PTHR30386">
    <property type="entry name" value="MEMBRANE FUSION SUBUNIT OF EMRAB-TOLC MULTIDRUG EFFLUX PUMP"/>
    <property type="match status" value="1"/>
</dbReference>
<keyword evidence="10" id="KW-1185">Reference proteome</keyword>
<feature type="domain" description="YknX-like beta-barrel" evidence="7">
    <location>
        <begin position="121"/>
        <end position="209"/>
    </location>
</feature>
<dbReference type="GO" id="GO:0016020">
    <property type="term" value="C:membrane"/>
    <property type="evidence" value="ECO:0007669"/>
    <property type="project" value="UniProtKB-SubCell"/>
</dbReference>
<dbReference type="RefSeq" id="WP_089199965.1">
    <property type="nucleotide sequence ID" value="NZ_NHRJ02000004.1"/>
</dbReference>
<evidence type="ECO:0000256" key="6">
    <source>
        <dbReference type="SAM" id="Phobius"/>
    </source>
</evidence>
<dbReference type="OrthoDB" id="9811754at2"/>
<name>A0A2W1N900_PAEXE</name>
<feature type="domain" description="YhbJ barrel-sandwich hybrid" evidence="8">
    <location>
        <begin position="45"/>
        <end position="116"/>
    </location>
</feature>
<evidence type="ECO:0000256" key="5">
    <source>
        <dbReference type="ARBA" id="ARBA00023136"/>
    </source>
</evidence>
<organism evidence="9 10">
    <name type="scientific">Paenibacillus xerothermodurans</name>
    <dbReference type="NCBI Taxonomy" id="1977292"/>
    <lineage>
        <taxon>Bacteria</taxon>
        <taxon>Bacillati</taxon>
        <taxon>Bacillota</taxon>
        <taxon>Bacilli</taxon>
        <taxon>Bacillales</taxon>
        <taxon>Paenibacillaceae</taxon>
        <taxon>Paenibacillus</taxon>
    </lineage>
</organism>
<dbReference type="InterPro" id="IPR050739">
    <property type="entry name" value="MFP"/>
</dbReference>
<keyword evidence="4 6" id="KW-1133">Transmembrane helix</keyword>
<gene>
    <name evidence="9" type="ORF">CBW46_010560</name>
</gene>
<proteinExistence type="inferred from homology"/>
<comment type="caution">
    <text evidence="9">The sequence shown here is derived from an EMBL/GenBank/DDBJ whole genome shotgun (WGS) entry which is preliminary data.</text>
</comment>
<dbReference type="EMBL" id="NHRJ02000004">
    <property type="protein sequence ID" value="PZE21109.1"/>
    <property type="molecule type" value="Genomic_DNA"/>
</dbReference>
<dbReference type="SUPFAM" id="SSF51230">
    <property type="entry name" value="Single hybrid motif"/>
    <property type="match status" value="1"/>
</dbReference>
<keyword evidence="5 6" id="KW-0472">Membrane</keyword>
<evidence type="ECO:0000313" key="9">
    <source>
        <dbReference type="EMBL" id="PZE21109.1"/>
    </source>
</evidence>
<comment type="subcellular location">
    <subcellularLocation>
        <location evidence="1">Membrane</location>
        <topology evidence="1">Single-pass membrane protein</topology>
    </subcellularLocation>
</comment>
<dbReference type="AlphaFoldDB" id="A0A2W1N900"/>
<evidence type="ECO:0000256" key="1">
    <source>
        <dbReference type="ARBA" id="ARBA00004167"/>
    </source>
</evidence>
<protein>
    <submittedName>
        <fullName evidence="9">HlyD family secretion protein</fullName>
    </submittedName>
</protein>
<dbReference type="Pfam" id="PF25990">
    <property type="entry name" value="Beta-barrel_YknX"/>
    <property type="match status" value="1"/>
</dbReference>
<accession>A0A2W1N900</accession>
<dbReference type="Gene3D" id="2.40.50.100">
    <property type="match status" value="1"/>
</dbReference>
<feature type="transmembrane region" description="Helical" evidence="6">
    <location>
        <begin position="7"/>
        <end position="28"/>
    </location>
</feature>
<dbReference type="Pfam" id="PF25997">
    <property type="entry name" value="BSH_YhbJ"/>
    <property type="match status" value="1"/>
</dbReference>
<evidence type="ECO:0000256" key="4">
    <source>
        <dbReference type="ARBA" id="ARBA00022989"/>
    </source>
</evidence>